<comment type="caution">
    <text evidence="2">The sequence shown here is derived from an EMBL/GenBank/DDBJ whole genome shotgun (WGS) entry which is preliminary data.</text>
</comment>
<reference evidence="2 3" key="1">
    <citation type="submission" date="2020-08" db="EMBL/GenBank/DDBJ databases">
        <title>Genomic Encyclopedia of Type Strains, Phase IV (KMG-IV): sequencing the most valuable type-strain genomes for metagenomic binning, comparative biology and taxonomic classification.</title>
        <authorList>
            <person name="Goeker M."/>
        </authorList>
    </citation>
    <scope>NUCLEOTIDE SEQUENCE [LARGE SCALE GENOMIC DNA]</scope>
    <source>
        <strain evidence="2 3">DSM 23562</strain>
    </source>
</reference>
<organism evidence="2 3">
    <name type="scientific">Armatimonas rosea</name>
    <dbReference type="NCBI Taxonomy" id="685828"/>
    <lineage>
        <taxon>Bacteria</taxon>
        <taxon>Bacillati</taxon>
        <taxon>Armatimonadota</taxon>
        <taxon>Armatimonadia</taxon>
        <taxon>Armatimonadales</taxon>
        <taxon>Armatimonadaceae</taxon>
        <taxon>Armatimonas</taxon>
    </lineage>
</organism>
<dbReference type="RefSeq" id="WP_184196922.1">
    <property type="nucleotide sequence ID" value="NZ_JACHGW010000002.1"/>
</dbReference>
<proteinExistence type="predicted"/>
<accession>A0A7W9SQM3</accession>
<dbReference type="InterPro" id="IPR002937">
    <property type="entry name" value="Amino_oxidase"/>
</dbReference>
<dbReference type="InterPro" id="IPR036188">
    <property type="entry name" value="FAD/NAD-bd_sf"/>
</dbReference>
<dbReference type="Proteomes" id="UP000520814">
    <property type="component" value="Unassembled WGS sequence"/>
</dbReference>
<dbReference type="Pfam" id="PF01593">
    <property type="entry name" value="Amino_oxidase"/>
    <property type="match status" value="1"/>
</dbReference>
<dbReference type="Gene3D" id="3.50.50.60">
    <property type="entry name" value="FAD/NAD(P)-binding domain"/>
    <property type="match status" value="1"/>
</dbReference>
<evidence type="ECO:0000259" key="1">
    <source>
        <dbReference type="Pfam" id="PF01593"/>
    </source>
</evidence>
<feature type="domain" description="Amine oxidase" evidence="1">
    <location>
        <begin position="107"/>
        <end position="321"/>
    </location>
</feature>
<name>A0A7W9SQM3_ARMRO</name>
<keyword evidence="3" id="KW-1185">Reference proteome</keyword>
<gene>
    <name evidence="2" type="ORF">HNQ39_002767</name>
</gene>
<protein>
    <recommendedName>
        <fullName evidence="1">Amine oxidase domain-containing protein</fullName>
    </recommendedName>
</protein>
<dbReference type="EMBL" id="JACHGW010000002">
    <property type="protein sequence ID" value="MBB6050976.1"/>
    <property type="molecule type" value="Genomic_DNA"/>
</dbReference>
<dbReference type="AlphaFoldDB" id="A0A7W9SQM3"/>
<evidence type="ECO:0000313" key="2">
    <source>
        <dbReference type="EMBL" id="MBB6050976.1"/>
    </source>
</evidence>
<dbReference type="Gene3D" id="3.90.660.10">
    <property type="match status" value="1"/>
</dbReference>
<dbReference type="PANTHER" id="PTHR16128:SF5">
    <property type="entry name" value="FAD_NAD(P)-BINDING OXIDOREDUCTASE FAMILY PROTEIN"/>
    <property type="match status" value="1"/>
</dbReference>
<sequence>MNEPTDFLVIGAGLAGLAFARQVQAAGATVQVLDKGRGVGGRAATRRFGAARVDHGAQFFTARSPEFQAIVDAGLAEGWVKEWYRSIPEWRDGTIHPRPDGHPRYACPEGISALPKHLAEGLTVITEAEVQGISWEDIGYVAQAKDGRQFAGTTLILNVPPVQLLTLASDLVTPEDATLLATATLEPCWALLALLETDLAVDWPALELTNHPVFSWIARDHTKRGPGAPPALVAHTGPAWTAAHLEESQATVEAALIAELETLLGPLALSQSQAHRWRYAKPLTALDQPYFWDGARQIGACGDWCEGGRVEGAYLSGHRLALAIE</sequence>
<dbReference type="SUPFAM" id="SSF51905">
    <property type="entry name" value="FAD/NAD(P)-binding domain"/>
    <property type="match status" value="1"/>
</dbReference>
<dbReference type="Pfam" id="PF13450">
    <property type="entry name" value="NAD_binding_8"/>
    <property type="match status" value="1"/>
</dbReference>
<dbReference type="PANTHER" id="PTHR16128">
    <property type="entry name" value="FAD/NAD(P)-BINDING OXIDOREDUCTASE FAMILY PROTEIN"/>
    <property type="match status" value="1"/>
</dbReference>
<evidence type="ECO:0000313" key="3">
    <source>
        <dbReference type="Proteomes" id="UP000520814"/>
    </source>
</evidence>
<dbReference type="GO" id="GO:0016491">
    <property type="term" value="F:oxidoreductase activity"/>
    <property type="evidence" value="ECO:0007669"/>
    <property type="project" value="InterPro"/>
</dbReference>